<dbReference type="PANTHER" id="PTHR38019:SF1">
    <property type="entry name" value="N-ACETYLTRANSFERASE DOMAIN-CONTAINING PROTEIN"/>
    <property type="match status" value="1"/>
</dbReference>
<proteinExistence type="predicted"/>
<feature type="region of interest" description="Disordered" evidence="2">
    <location>
        <begin position="758"/>
        <end position="779"/>
    </location>
</feature>
<feature type="compositionally biased region" description="Basic and acidic residues" evidence="2">
    <location>
        <begin position="122"/>
        <end position="133"/>
    </location>
</feature>
<dbReference type="AlphaFoldDB" id="A2DU00"/>
<dbReference type="KEGG" id="tva:4774154"/>
<feature type="compositionally biased region" description="Basic and acidic residues" evidence="2">
    <location>
        <begin position="24"/>
        <end position="34"/>
    </location>
</feature>
<reference evidence="3" key="1">
    <citation type="submission" date="2006-10" db="EMBL/GenBank/DDBJ databases">
        <authorList>
            <person name="Amadeo P."/>
            <person name="Zhao Q."/>
            <person name="Wortman J."/>
            <person name="Fraser-Liggett C."/>
            <person name="Carlton J."/>
        </authorList>
    </citation>
    <scope>NUCLEOTIDE SEQUENCE</scope>
    <source>
        <strain evidence="3">G3</strain>
    </source>
</reference>
<feature type="compositionally biased region" description="Polar residues" evidence="2">
    <location>
        <begin position="255"/>
        <end position="266"/>
    </location>
</feature>
<organism evidence="3 4">
    <name type="scientific">Trichomonas vaginalis (strain ATCC PRA-98 / G3)</name>
    <dbReference type="NCBI Taxonomy" id="412133"/>
    <lineage>
        <taxon>Eukaryota</taxon>
        <taxon>Metamonada</taxon>
        <taxon>Parabasalia</taxon>
        <taxon>Trichomonadida</taxon>
        <taxon>Trichomonadidae</taxon>
        <taxon>Trichomonas</taxon>
    </lineage>
</organism>
<dbReference type="Proteomes" id="UP000001542">
    <property type="component" value="Unassembled WGS sequence"/>
</dbReference>
<evidence type="ECO:0000313" key="3">
    <source>
        <dbReference type="EMBL" id="EAY16147.1"/>
    </source>
</evidence>
<feature type="coiled-coil region" evidence="1">
    <location>
        <begin position="461"/>
        <end position="519"/>
    </location>
</feature>
<dbReference type="EMBL" id="DS113246">
    <property type="protein sequence ID" value="EAY16147.1"/>
    <property type="molecule type" value="Genomic_DNA"/>
</dbReference>
<evidence type="ECO:0000256" key="2">
    <source>
        <dbReference type="SAM" id="MobiDB-lite"/>
    </source>
</evidence>
<feature type="compositionally biased region" description="Polar residues" evidence="2">
    <location>
        <begin position="206"/>
        <end position="232"/>
    </location>
</feature>
<feature type="compositionally biased region" description="Acidic residues" evidence="2">
    <location>
        <begin position="1"/>
        <end position="15"/>
    </location>
</feature>
<feature type="compositionally biased region" description="Polar residues" evidence="2">
    <location>
        <begin position="134"/>
        <end position="146"/>
    </location>
</feature>
<feature type="coiled-coil region" evidence="1">
    <location>
        <begin position="548"/>
        <end position="619"/>
    </location>
</feature>
<protein>
    <submittedName>
        <fullName evidence="3">Uncharacterized protein</fullName>
    </submittedName>
</protein>
<reference evidence="3" key="2">
    <citation type="journal article" date="2007" name="Science">
        <title>Draft genome sequence of the sexually transmitted pathogen Trichomonas vaginalis.</title>
        <authorList>
            <person name="Carlton J.M."/>
            <person name="Hirt R.P."/>
            <person name="Silva J.C."/>
            <person name="Delcher A.L."/>
            <person name="Schatz M."/>
            <person name="Zhao Q."/>
            <person name="Wortman J.R."/>
            <person name="Bidwell S.L."/>
            <person name="Alsmark U.C.M."/>
            <person name="Besteiro S."/>
            <person name="Sicheritz-Ponten T."/>
            <person name="Noel C.J."/>
            <person name="Dacks J.B."/>
            <person name="Foster P.G."/>
            <person name="Simillion C."/>
            <person name="Van de Peer Y."/>
            <person name="Miranda-Saavedra D."/>
            <person name="Barton G.J."/>
            <person name="Westrop G.D."/>
            <person name="Mueller S."/>
            <person name="Dessi D."/>
            <person name="Fiori P.L."/>
            <person name="Ren Q."/>
            <person name="Paulsen I."/>
            <person name="Zhang H."/>
            <person name="Bastida-Corcuera F.D."/>
            <person name="Simoes-Barbosa A."/>
            <person name="Brown M.T."/>
            <person name="Hayes R.D."/>
            <person name="Mukherjee M."/>
            <person name="Okumura C.Y."/>
            <person name="Schneider R."/>
            <person name="Smith A.J."/>
            <person name="Vanacova S."/>
            <person name="Villalvazo M."/>
            <person name="Haas B.J."/>
            <person name="Pertea M."/>
            <person name="Feldblyum T.V."/>
            <person name="Utterback T.R."/>
            <person name="Shu C.L."/>
            <person name="Osoegawa K."/>
            <person name="de Jong P.J."/>
            <person name="Hrdy I."/>
            <person name="Horvathova L."/>
            <person name="Zubacova Z."/>
            <person name="Dolezal P."/>
            <person name="Malik S.B."/>
            <person name="Logsdon J.M. Jr."/>
            <person name="Henze K."/>
            <person name="Gupta A."/>
            <person name="Wang C.C."/>
            <person name="Dunne R.L."/>
            <person name="Upcroft J.A."/>
            <person name="Upcroft P."/>
            <person name="White O."/>
            <person name="Salzberg S.L."/>
            <person name="Tang P."/>
            <person name="Chiu C.-H."/>
            <person name="Lee Y.-S."/>
            <person name="Embley T.M."/>
            <person name="Coombs G.H."/>
            <person name="Mottram J.C."/>
            <person name="Tachezy J."/>
            <person name="Fraser-Liggett C.M."/>
            <person name="Johnson P.J."/>
        </authorList>
    </citation>
    <scope>NUCLEOTIDE SEQUENCE [LARGE SCALE GENOMIC DNA]</scope>
    <source>
        <strain evidence="3">G3</strain>
    </source>
</reference>
<feature type="region of interest" description="Disordered" evidence="2">
    <location>
        <begin position="1"/>
        <end position="290"/>
    </location>
</feature>
<evidence type="ECO:0000256" key="1">
    <source>
        <dbReference type="SAM" id="Coils"/>
    </source>
</evidence>
<evidence type="ECO:0000313" key="4">
    <source>
        <dbReference type="Proteomes" id="UP000001542"/>
    </source>
</evidence>
<dbReference type="VEuPathDB" id="TrichDB:TVAGG3_0718740"/>
<feature type="compositionally biased region" description="Polar residues" evidence="2">
    <location>
        <begin position="75"/>
        <end position="90"/>
    </location>
</feature>
<gene>
    <name evidence="3" type="ORF">TVAG_465350</name>
</gene>
<dbReference type="OMA" id="MKMETIR"/>
<feature type="coiled-coil region" evidence="1">
    <location>
        <begin position="665"/>
        <end position="720"/>
    </location>
</feature>
<name>A2DU00_TRIV3</name>
<accession>A2DU00</accession>
<keyword evidence="1" id="KW-0175">Coiled coil</keyword>
<dbReference type="InParanoid" id="A2DU00"/>
<dbReference type="RefSeq" id="XP_001328370.1">
    <property type="nucleotide sequence ID" value="XM_001328335.1"/>
</dbReference>
<feature type="coiled-coil region" evidence="1">
    <location>
        <begin position="402"/>
        <end position="437"/>
    </location>
</feature>
<sequence length="779" mass="92514">MSDDFDSFSDDDEMNGEINQDFSEIPRKIQEKSENVSSDDSFFDDTQNSTNYTTENDTLNLPITHEEEIDEENFYQDSLRLNNENFNDNIYDSPANNAEEESESRPQSSSSQNHPVLPSLKKKLEPLSNDHQHQQQSLPTLSSLINSPKERENEDGFKFQTAQDTSVYEETQPKQPKIKVKKVPQNDLIYTNAPSRTPLKPLIQKPLTQKRNSQSQMNKLPPVTQSAPTELQNSSLHENSSSLSRSPGSSSPNSATNNDDNDGNSQKSKEPQEEVSIIEFDPTNPSKITEPISKSAMKNLGISFSDLCYPSDQELSKYEDSELRSIVKSKLEHRVDNAIRDVAQERQRLIKRNQQNTIMMTRSAPPELNNNDNFIELERARMAKLQHVRNKSVEQVIFSLVMMNKNDEIQEQEERRMEEFNRLRQQKIEEKKKKEDEKVTKVFEEKENLINQKTMKNALVVEQTKQRLDSFEQKKQQEEIERKRKFEEIELERQRHKIMAEDLERKEREEKEKNFLEKSLFEQSKMGKFREMKTQELKQQRIKSQQRSEEERKRVLEAQKKVDELIDKKREKTEQKIQRQEKEFEKIMEQREQKRSELKERELIKINRAKQNKKEIDQNDQQRKKEKILTIQQKSIEAQKQQEIERKRHRFSELTLNELKHEDQRIILERRERQSQQLLKEQEEQYQQRMYQLQNMQNQREMMRMKNQRLRVQLEMEKEKMLETTMGNNAGLKRTSSDKLRKLAESMGINYDAIEQRAMKMSRQRNTSSVDSINERSRK</sequence>
<feature type="compositionally biased region" description="Polar residues" evidence="2">
    <location>
        <begin position="160"/>
        <end position="169"/>
    </location>
</feature>
<dbReference type="VEuPathDB" id="TrichDB:TVAG_465350"/>
<feature type="compositionally biased region" description="Basic and acidic residues" evidence="2">
    <location>
        <begin position="148"/>
        <end position="157"/>
    </location>
</feature>
<feature type="compositionally biased region" description="Polar residues" evidence="2">
    <location>
        <begin position="35"/>
        <end position="61"/>
    </location>
</feature>
<keyword evidence="4" id="KW-1185">Reference proteome</keyword>
<feature type="compositionally biased region" description="Low complexity" evidence="2">
    <location>
        <begin position="233"/>
        <end position="254"/>
    </location>
</feature>
<dbReference type="PANTHER" id="PTHR38019">
    <property type="entry name" value="KDA ANTIGEN P200, PUTATIVE-RELATED"/>
    <property type="match status" value="1"/>
</dbReference>